<comment type="caution">
    <text evidence="3">The sequence shown here is derived from an EMBL/GenBank/DDBJ whole genome shotgun (WGS) entry which is preliminary data.</text>
</comment>
<dbReference type="InterPro" id="IPR027271">
    <property type="entry name" value="Acetolactate_synth/TF_NikR_C"/>
</dbReference>
<dbReference type="Gene3D" id="3.30.70.1150">
    <property type="entry name" value="ACT-like. Chain A, domain 2"/>
    <property type="match status" value="1"/>
</dbReference>
<dbReference type="PANTHER" id="PTHR30239">
    <property type="entry name" value="ACETOLACTATE SYNTHASE SMALL SUBUNIT"/>
    <property type="match status" value="1"/>
</dbReference>
<accession>A0AA35R578</accession>
<protein>
    <submittedName>
        <fullName evidence="3">Acetolactate synthase small subunit</fullName>
    </submittedName>
</protein>
<dbReference type="GO" id="GO:1990610">
    <property type="term" value="F:acetolactate synthase regulator activity"/>
    <property type="evidence" value="ECO:0007669"/>
    <property type="project" value="InterPro"/>
</dbReference>
<reference evidence="3" key="1">
    <citation type="submission" date="2023-03" db="EMBL/GenBank/DDBJ databases">
        <authorList>
            <person name="Steffen K."/>
            <person name="Cardenas P."/>
        </authorList>
    </citation>
    <scope>NUCLEOTIDE SEQUENCE</scope>
</reference>
<dbReference type="InterPro" id="IPR045865">
    <property type="entry name" value="ACT-like_dom_sf"/>
</dbReference>
<sequence>MFRRRGFNIASLAVGRSEKQGLFSPQESFGRVKRDLTTVSSGGPGTGTAEGTTSPSTRGEIMQFAELFSANIVDVGSTYVVIEITGGEQKVDALENLLRPFGITDVKCRTHRKDIEEEEEMANEKVLLLDTTLRDGEQSGRHLT</sequence>
<evidence type="ECO:0000259" key="2">
    <source>
        <dbReference type="PROSITE" id="PS50991"/>
    </source>
</evidence>
<feature type="domain" description="Pyruvate carboxyltransferase" evidence="2">
    <location>
        <begin position="126"/>
        <end position="144"/>
    </location>
</feature>
<dbReference type="PROSITE" id="PS50991">
    <property type="entry name" value="PYR_CT"/>
    <property type="match status" value="1"/>
</dbReference>
<name>A0AA35R578_GEOBA</name>
<dbReference type="GO" id="GO:0009099">
    <property type="term" value="P:L-valine biosynthetic process"/>
    <property type="evidence" value="ECO:0007669"/>
    <property type="project" value="TreeGrafter"/>
</dbReference>
<dbReference type="Pfam" id="PF10369">
    <property type="entry name" value="ALS_ss_C"/>
    <property type="match status" value="1"/>
</dbReference>
<dbReference type="InterPro" id="IPR019455">
    <property type="entry name" value="Acetolactate_synth_ssu_C"/>
</dbReference>
<dbReference type="EMBL" id="CASHTH010000518">
    <property type="protein sequence ID" value="CAI8003381.1"/>
    <property type="molecule type" value="Genomic_DNA"/>
</dbReference>
<keyword evidence="4" id="KW-1185">Reference proteome</keyword>
<organism evidence="3 4">
    <name type="scientific">Geodia barretti</name>
    <name type="common">Barrett's horny sponge</name>
    <dbReference type="NCBI Taxonomy" id="519541"/>
    <lineage>
        <taxon>Eukaryota</taxon>
        <taxon>Metazoa</taxon>
        <taxon>Porifera</taxon>
        <taxon>Demospongiae</taxon>
        <taxon>Heteroscleromorpha</taxon>
        <taxon>Tetractinellida</taxon>
        <taxon>Astrophorina</taxon>
        <taxon>Geodiidae</taxon>
        <taxon>Geodia</taxon>
    </lineage>
</organism>
<proteinExistence type="predicted"/>
<dbReference type="GO" id="GO:0003984">
    <property type="term" value="F:acetolactate synthase activity"/>
    <property type="evidence" value="ECO:0007669"/>
    <property type="project" value="TreeGrafter"/>
</dbReference>
<evidence type="ECO:0000256" key="1">
    <source>
        <dbReference type="SAM" id="MobiDB-lite"/>
    </source>
</evidence>
<dbReference type="SUPFAM" id="SSF55021">
    <property type="entry name" value="ACT-like"/>
    <property type="match status" value="1"/>
</dbReference>
<dbReference type="GO" id="GO:0009097">
    <property type="term" value="P:isoleucine biosynthetic process"/>
    <property type="evidence" value="ECO:0007669"/>
    <property type="project" value="TreeGrafter"/>
</dbReference>
<evidence type="ECO:0000313" key="4">
    <source>
        <dbReference type="Proteomes" id="UP001174909"/>
    </source>
</evidence>
<dbReference type="GO" id="GO:0005829">
    <property type="term" value="C:cytosol"/>
    <property type="evidence" value="ECO:0007669"/>
    <property type="project" value="TreeGrafter"/>
</dbReference>
<evidence type="ECO:0000313" key="3">
    <source>
        <dbReference type="EMBL" id="CAI8003381.1"/>
    </source>
</evidence>
<gene>
    <name evidence="3" type="ORF">GBAR_LOCUS3630</name>
</gene>
<dbReference type="PANTHER" id="PTHR30239:SF0">
    <property type="entry name" value="ACETOLACTATE SYNTHASE SMALL SUBUNIT 1, CHLOROPLASTIC"/>
    <property type="match status" value="1"/>
</dbReference>
<feature type="region of interest" description="Disordered" evidence="1">
    <location>
        <begin position="36"/>
        <end position="56"/>
    </location>
</feature>
<dbReference type="AlphaFoldDB" id="A0AA35R578"/>
<dbReference type="InterPro" id="IPR000891">
    <property type="entry name" value="PYR_CT"/>
</dbReference>
<dbReference type="InterPro" id="IPR004789">
    <property type="entry name" value="Acetalactate_synth_ssu"/>
</dbReference>
<dbReference type="Proteomes" id="UP001174909">
    <property type="component" value="Unassembled WGS sequence"/>
</dbReference>